<dbReference type="Proteomes" id="UP000054729">
    <property type="component" value="Unassembled WGS sequence"/>
</dbReference>
<organism evidence="1 2">
    <name type="scientific">Legionella waltersii</name>
    <dbReference type="NCBI Taxonomy" id="66969"/>
    <lineage>
        <taxon>Bacteria</taxon>
        <taxon>Pseudomonadati</taxon>
        <taxon>Pseudomonadota</taxon>
        <taxon>Gammaproteobacteria</taxon>
        <taxon>Legionellales</taxon>
        <taxon>Legionellaceae</taxon>
        <taxon>Legionella</taxon>
    </lineage>
</organism>
<proteinExistence type="predicted"/>
<gene>
    <name evidence="1" type="ORF">Lwal_0366</name>
</gene>
<dbReference type="AlphaFoldDB" id="A0A0W1ANP6"/>
<evidence type="ECO:0000313" key="1">
    <source>
        <dbReference type="EMBL" id="KTD82888.1"/>
    </source>
</evidence>
<sequence length="218" mass="25320">MRQGQSEIVVLKPTTVFLAFLASQLPESHLPSLNQLETDNTAYVIPKEDSDEATLDHIEMHFQMMFRHEIGRWLGENARNSIETSFIDFVSCFKLEMHSHIILMEPRIEDGHQLLEIKPREALLEWIKSSIEDSEGLADVLDKVSLTQIAENSTVIVKNFANLKDIKPFIELYYQPIFETAMTRMSNQSREWPEVNSFTAFSKYFAVQIHTQLKHLHR</sequence>
<protein>
    <submittedName>
        <fullName evidence="1">Uncharacterized protein</fullName>
    </submittedName>
</protein>
<dbReference type="RefSeq" id="WP_058479220.1">
    <property type="nucleotide sequence ID" value="NZ_CAAAIQ010000003.1"/>
</dbReference>
<name>A0A0W1ANP6_9GAMM</name>
<dbReference type="PATRIC" id="fig|66969.6.peg.396"/>
<dbReference type="OrthoDB" id="5642007at2"/>
<dbReference type="STRING" id="66969.Lwal_0366"/>
<keyword evidence="2" id="KW-1185">Reference proteome</keyword>
<dbReference type="EMBL" id="LNZB01000006">
    <property type="protein sequence ID" value="KTD82888.1"/>
    <property type="molecule type" value="Genomic_DNA"/>
</dbReference>
<reference evidence="1 2" key="1">
    <citation type="submission" date="2015-11" db="EMBL/GenBank/DDBJ databases">
        <title>Genomic analysis of 38 Legionella species identifies large and diverse effector repertoires.</title>
        <authorList>
            <person name="Burstein D."/>
            <person name="Amaro F."/>
            <person name="Zusman T."/>
            <person name="Lifshitz Z."/>
            <person name="Cohen O."/>
            <person name="Gilbert J.A."/>
            <person name="Pupko T."/>
            <person name="Shuman H.A."/>
            <person name="Segal G."/>
        </authorList>
    </citation>
    <scope>NUCLEOTIDE SEQUENCE [LARGE SCALE GENOMIC DNA]</scope>
    <source>
        <strain evidence="1 2">ATCC 51914</strain>
    </source>
</reference>
<evidence type="ECO:0000313" key="2">
    <source>
        <dbReference type="Proteomes" id="UP000054729"/>
    </source>
</evidence>
<comment type="caution">
    <text evidence="1">The sequence shown here is derived from an EMBL/GenBank/DDBJ whole genome shotgun (WGS) entry which is preliminary data.</text>
</comment>
<accession>A0A0W1ANP6</accession>